<proteinExistence type="predicted"/>
<feature type="transmembrane region" description="Helical" evidence="5">
    <location>
        <begin position="105"/>
        <end position="126"/>
    </location>
</feature>
<feature type="transmembrane region" description="Helical" evidence="5">
    <location>
        <begin position="138"/>
        <end position="157"/>
    </location>
</feature>
<keyword evidence="2 5" id="KW-0812">Transmembrane</keyword>
<feature type="transmembrane region" description="Helical" evidence="5">
    <location>
        <begin position="239"/>
        <end position="262"/>
    </location>
</feature>
<organism evidence="7 8">
    <name type="scientific">Rotaria sordida</name>
    <dbReference type="NCBI Taxonomy" id="392033"/>
    <lineage>
        <taxon>Eukaryota</taxon>
        <taxon>Metazoa</taxon>
        <taxon>Spiralia</taxon>
        <taxon>Gnathifera</taxon>
        <taxon>Rotifera</taxon>
        <taxon>Eurotatoria</taxon>
        <taxon>Bdelloidea</taxon>
        <taxon>Philodinida</taxon>
        <taxon>Philodinidae</taxon>
        <taxon>Rotaria</taxon>
    </lineage>
</organism>
<evidence type="ECO:0000313" key="7">
    <source>
        <dbReference type="EMBL" id="CAF4204360.1"/>
    </source>
</evidence>
<dbReference type="Proteomes" id="UP000663874">
    <property type="component" value="Unassembled WGS sequence"/>
</dbReference>
<feature type="transmembrane region" description="Helical" evidence="5">
    <location>
        <begin position="268"/>
        <end position="284"/>
    </location>
</feature>
<evidence type="ECO:0000259" key="6">
    <source>
        <dbReference type="PROSITE" id="PS50262"/>
    </source>
</evidence>
<evidence type="ECO:0000256" key="2">
    <source>
        <dbReference type="ARBA" id="ARBA00022692"/>
    </source>
</evidence>
<dbReference type="GO" id="GO:0016020">
    <property type="term" value="C:membrane"/>
    <property type="evidence" value="ECO:0007669"/>
    <property type="project" value="UniProtKB-SubCell"/>
</dbReference>
<evidence type="ECO:0000256" key="3">
    <source>
        <dbReference type="ARBA" id="ARBA00022989"/>
    </source>
</evidence>
<feature type="transmembrane region" description="Helical" evidence="5">
    <location>
        <begin position="20"/>
        <end position="47"/>
    </location>
</feature>
<evidence type="ECO:0000256" key="1">
    <source>
        <dbReference type="ARBA" id="ARBA00004370"/>
    </source>
</evidence>
<feature type="transmembrane region" description="Helical" evidence="5">
    <location>
        <begin position="188"/>
        <end position="210"/>
    </location>
</feature>
<keyword evidence="3 5" id="KW-1133">Transmembrane helix</keyword>
<dbReference type="AlphaFoldDB" id="A0A820BNS8"/>
<dbReference type="PROSITE" id="PS50262">
    <property type="entry name" value="G_PROTEIN_RECEP_F1_2"/>
    <property type="match status" value="1"/>
</dbReference>
<evidence type="ECO:0000256" key="5">
    <source>
        <dbReference type="SAM" id="Phobius"/>
    </source>
</evidence>
<comment type="subcellular location">
    <subcellularLocation>
        <location evidence="1">Membrane</location>
    </subcellularLocation>
</comment>
<evidence type="ECO:0000313" key="8">
    <source>
        <dbReference type="Proteomes" id="UP000663874"/>
    </source>
</evidence>
<accession>A0A820BNS8</accession>
<gene>
    <name evidence="7" type="ORF">FNK824_LOCUS36427</name>
</gene>
<dbReference type="Gene3D" id="1.20.1070.10">
    <property type="entry name" value="Rhodopsin 7-helix transmembrane proteins"/>
    <property type="match status" value="1"/>
</dbReference>
<sequence>MTNSNSTEEMFSVTRSFVPNIILDSIGIGLCIIAVCKTFIFIILILIRRQLTKSKDKILFLLSFNMYMSIFIFSLFLLDMFISMIKGHLYPDMSQINDDTLWCRLKVYLSTVALISSLYSTTIQALYRFFRITYYNRYFFYVNIYFYIFILSIQVIISSFQPLPILLIGDYQYEDYHCQINLTNGRGILMAAFLIWLLPVSITVVIYVYTLRYIRQNSSKFTQQQQTKINRNFIVIKRILWLIIFILVFGMPACSTTIVFYLFGYVGWWANHLTWLTFVLSFIGKDTDDNKSCPICCRSLSIGNHLKPANRLITNRIDRYLVKYLAYDLEKILRGSFSDHISKTCTKTDVSCLASDILCPWLGPRYQLNDHLKSCPYQQIRPI</sequence>
<name>A0A820BNS8_9BILA</name>
<feature type="transmembrane region" description="Helical" evidence="5">
    <location>
        <begin position="59"/>
        <end position="85"/>
    </location>
</feature>
<comment type="caution">
    <text evidence="7">The sequence shown here is derived from an EMBL/GenBank/DDBJ whole genome shotgun (WGS) entry which is preliminary data.</text>
</comment>
<keyword evidence="4 5" id="KW-0472">Membrane</keyword>
<feature type="domain" description="G-protein coupled receptors family 1 profile" evidence="6">
    <location>
        <begin position="38"/>
        <end position="252"/>
    </location>
</feature>
<dbReference type="EMBL" id="CAJOBE010016824">
    <property type="protein sequence ID" value="CAF4204360.1"/>
    <property type="molecule type" value="Genomic_DNA"/>
</dbReference>
<evidence type="ECO:0000256" key="4">
    <source>
        <dbReference type="ARBA" id="ARBA00023136"/>
    </source>
</evidence>
<dbReference type="InterPro" id="IPR017452">
    <property type="entry name" value="GPCR_Rhodpsn_7TM"/>
</dbReference>
<dbReference type="CDD" id="cd00637">
    <property type="entry name" value="7tm_classA_rhodopsin-like"/>
    <property type="match status" value="1"/>
</dbReference>
<dbReference type="SUPFAM" id="SSF81321">
    <property type="entry name" value="Family A G protein-coupled receptor-like"/>
    <property type="match status" value="1"/>
</dbReference>
<protein>
    <recommendedName>
        <fullName evidence="6">G-protein coupled receptors family 1 profile domain-containing protein</fullName>
    </recommendedName>
</protein>
<reference evidence="7" key="1">
    <citation type="submission" date="2021-02" db="EMBL/GenBank/DDBJ databases">
        <authorList>
            <person name="Nowell W R."/>
        </authorList>
    </citation>
    <scope>NUCLEOTIDE SEQUENCE</scope>
</reference>